<dbReference type="SMART" id="SM00671">
    <property type="entry name" value="SEL1"/>
    <property type="match status" value="4"/>
</dbReference>
<keyword evidence="4" id="KW-1185">Reference proteome</keyword>
<gene>
    <name evidence="3" type="ORF">BGZ96_004841</name>
</gene>
<name>A0ABQ7JHR8_9FUNG</name>
<feature type="region of interest" description="Disordered" evidence="2">
    <location>
        <begin position="53"/>
        <end position="101"/>
    </location>
</feature>
<dbReference type="Proteomes" id="UP001194696">
    <property type="component" value="Unassembled WGS sequence"/>
</dbReference>
<evidence type="ECO:0000313" key="3">
    <source>
        <dbReference type="EMBL" id="KAG0273443.1"/>
    </source>
</evidence>
<evidence type="ECO:0000256" key="2">
    <source>
        <dbReference type="SAM" id="MobiDB-lite"/>
    </source>
</evidence>
<dbReference type="SUPFAM" id="SSF81901">
    <property type="entry name" value="HCP-like"/>
    <property type="match status" value="1"/>
</dbReference>
<feature type="region of interest" description="Disordered" evidence="2">
    <location>
        <begin position="1"/>
        <end position="26"/>
    </location>
</feature>
<dbReference type="InterPro" id="IPR050767">
    <property type="entry name" value="Sel1_AlgK"/>
</dbReference>
<accession>A0ABQ7JHR8</accession>
<organism evidence="3 4">
    <name type="scientific">Linnemannia gamsii</name>
    <dbReference type="NCBI Taxonomy" id="64522"/>
    <lineage>
        <taxon>Eukaryota</taxon>
        <taxon>Fungi</taxon>
        <taxon>Fungi incertae sedis</taxon>
        <taxon>Mucoromycota</taxon>
        <taxon>Mortierellomycotina</taxon>
        <taxon>Mortierellomycetes</taxon>
        <taxon>Mortierellales</taxon>
        <taxon>Mortierellaceae</taxon>
        <taxon>Linnemannia</taxon>
    </lineage>
</organism>
<dbReference type="InterPro" id="IPR006597">
    <property type="entry name" value="Sel1-like"/>
</dbReference>
<dbReference type="PANTHER" id="PTHR11102">
    <property type="entry name" value="SEL-1-LIKE PROTEIN"/>
    <property type="match status" value="1"/>
</dbReference>
<feature type="compositionally biased region" description="Polar residues" evidence="2">
    <location>
        <begin position="80"/>
        <end position="101"/>
    </location>
</feature>
<comment type="similarity">
    <text evidence="1">Belongs to the sel-1 family.</text>
</comment>
<protein>
    <recommendedName>
        <fullName evidence="5">HCP-like protein</fullName>
    </recommendedName>
</protein>
<proteinExistence type="inferred from homology"/>
<dbReference type="Gene3D" id="1.25.40.10">
    <property type="entry name" value="Tetratricopeptide repeat domain"/>
    <property type="match status" value="1"/>
</dbReference>
<feature type="compositionally biased region" description="Basic and acidic residues" evidence="2">
    <location>
        <begin position="66"/>
        <end position="77"/>
    </location>
</feature>
<dbReference type="InterPro" id="IPR011990">
    <property type="entry name" value="TPR-like_helical_dom_sf"/>
</dbReference>
<comment type="caution">
    <text evidence="3">The sequence shown here is derived from an EMBL/GenBank/DDBJ whole genome shotgun (WGS) entry which is preliminary data.</text>
</comment>
<dbReference type="PANTHER" id="PTHR11102:SF160">
    <property type="entry name" value="ERAD-ASSOCIATED E3 UBIQUITIN-PROTEIN LIGASE COMPONENT HRD3"/>
    <property type="match status" value="1"/>
</dbReference>
<evidence type="ECO:0000313" key="4">
    <source>
        <dbReference type="Proteomes" id="UP001194696"/>
    </source>
</evidence>
<sequence length="263" mass="28827">MSVGSLQQALPDLPQEHSSASSNNLATNTIRRNPAYGLIEEALVNYTHIDNPATAPDLRGPQSLPDSDRPDAKDKISKPVHTTSRNQSQAPQGVTSGRSNDSVEIMVRARLGEMDAQVALTNIVAAEQGSAEAQRNIGSIYDYGKKVTQDHNLAFTWYRKSADQGYSEGQRYVGYMYEYGRGVDRDYGKAMEWYLKAADQGDVDALCHIGSLYDGGLGVPQDGAQVVDFYRKAAEQGDSNSQFNLGNMYRHGRCVLKDKAKAI</sequence>
<evidence type="ECO:0008006" key="5">
    <source>
        <dbReference type="Google" id="ProtNLM"/>
    </source>
</evidence>
<dbReference type="EMBL" id="JAAAIM010002249">
    <property type="protein sequence ID" value="KAG0273443.1"/>
    <property type="molecule type" value="Genomic_DNA"/>
</dbReference>
<reference evidence="3 4" key="1">
    <citation type="journal article" date="2020" name="Fungal Divers.">
        <title>Resolving the Mortierellaceae phylogeny through synthesis of multi-gene phylogenetics and phylogenomics.</title>
        <authorList>
            <person name="Vandepol N."/>
            <person name="Liber J."/>
            <person name="Desiro A."/>
            <person name="Na H."/>
            <person name="Kennedy M."/>
            <person name="Barry K."/>
            <person name="Grigoriev I.V."/>
            <person name="Miller A.N."/>
            <person name="O'Donnell K."/>
            <person name="Stajich J.E."/>
            <person name="Bonito G."/>
        </authorList>
    </citation>
    <scope>NUCLEOTIDE SEQUENCE [LARGE SCALE GENOMIC DNA]</scope>
    <source>
        <strain evidence="3 4">AD045</strain>
    </source>
</reference>
<evidence type="ECO:0000256" key="1">
    <source>
        <dbReference type="ARBA" id="ARBA00038101"/>
    </source>
</evidence>
<dbReference type="Pfam" id="PF08238">
    <property type="entry name" value="Sel1"/>
    <property type="match status" value="4"/>
</dbReference>